<dbReference type="InterPro" id="IPR022643">
    <property type="entry name" value="De-COase2_C"/>
</dbReference>
<evidence type="ECO:0000313" key="12">
    <source>
        <dbReference type="Proteomes" id="UP000266426"/>
    </source>
</evidence>
<comment type="pathway">
    <text evidence="5 8">Amino-acid biosynthesis; L-lysine biosynthesis via DAP pathway; L-lysine from DL-2,6-diaminopimelate: step 1/1.</text>
</comment>
<evidence type="ECO:0000259" key="9">
    <source>
        <dbReference type="Pfam" id="PF00278"/>
    </source>
</evidence>
<comment type="caution">
    <text evidence="11">The sequence shown here is derived from an EMBL/GenBank/DDBJ whole genome shotgun (WGS) entry which is preliminary data.</text>
</comment>
<evidence type="ECO:0000256" key="3">
    <source>
        <dbReference type="ARBA" id="ARBA00022898"/>
    </source>
</evidence>
<dbReference type="GO" id="GO:0008836">
    <property type="term" value="F:diaminopimelate decarboxylase activity"/>
    <property type="evidence" value="ECO:0007669"/>
    <property type="project" value="UniProtKB-UniRule"/>
</dbReference>
<keyword evidence="4 5" id="KW-0456">Lyase</keyword>
<comment type="cofactor">
    <cofactor evidence="1 5 7 8">
        <name>pyridoxal 5'-phosphate</name>
        <dbReference type="ChEBI" id="CHEBI:597326"/>
    </cofactor>
</comment>
<evidence type="ECO:0000256" key="1">
    <source>
        <dbReference type="ARBA" id="ARBA00001933"/>
    </source>
</evidence>
<organism evidence="11 12">
    <name type="scientific">Candidatus Auribacter fodinae</name>
    <dbReference type="NCBI Taxonomy" id="2093366"/>
    <lineage>
        <taxon>Bacteria</taxon>
        <taxon>Pseudomonadati</taxon>
        <taxon>Candidatus Auribacterota</taxon>
        <taxon>Candidatus Auribacteria</taxon>
        <taxon>Candidatus Auribacterales</taxon>
        <taxon>Candidatus Auribacteraceae</taxon>
        <taxon>Candidatus Auribacter</taxon>
    </lineage>
</organism>
<comment type="catalytic activity">
    <reaction evidence="5 8">
        <text>meso-2,6-diaminopimelate + H(+) = L-lysine + CO2</text>
        <dbReference type="Rhea" id="RHEA:15101"/>
        <dbReference type="ChEBI" id="CHEBI:15378"/>
        <dbReference type="ChEBI" id="CHEBI:16526"/>
        <dbReference type="ChEBI" id="CHEBI:32551"/>
        <dbReference type="ChEBI" id="CHEBI:57791"/>
        <dbReference type="EC" id="4.1.1.20"/>
    </reaction>
</comment>
<dbReference type="InterPro" id="IPR002986">
    <property type="entry name" value="DAP_deCOOHase_LysA"/>
</dbReference>
<dbReference type="PANTHER" id="PTHR43727:SF2">
    <property type="entry name" value="GROUP IV DECARBOXYLASE"/>
    <property type="match status" value="1"/>
</dbReference>
<comment type="subunit">
    <text evidence="5">Homodimer.</text>
</comment>
<dbReference type="PANTHER" id="PTHR43727">
    <property type="entry name" value="DIAMINOPIMELATE DECARBOXYLASE"/>
    <property type="match status" value="1"/>
</dbReference>
<dbReference type="GO" id="GO:0030170">
    <property type="term" value="F:pyridoxal phosphate binding"/>
    <property type="evidence" value="ECO:0007669"/>
    <property type="project" value="UniProtKB-UniRule"/>
</dbReference>
<proteinExistence type="inferred from homology"/>
<evidence type="ECO:0000256" key="7">
    <source>
        <dbReference type="PIRSR" id="PIRSR600183-50"/>
    </source>
</evidence>
<keyword evidence="2 5" id="KW-0210">Decarboxylase</keyword>
<dbReference type="EMBL" id="QZJZ01000001">
    <property type="protein sequence ID" value="RJP62384.1"/>
    <property type="molecule type" value="Genomic_DNA"/>
</dbReference>
<keyword evidence="5" id="KW-0028">Amino-acid biosynthesis</keyword>
<feature type="domain" description="Orn/DAP/Arg decarboxylase 2 C-terminal" evidence="9">
    <location>
        <begin position="29"/>
        <end position="371"/>
    </location>
</feature>
<evidence type="ECO:0000313" key="11">
    <source>
        <dbReference type="EMBL" id="RJP62384.1"/>
    </source>
</evidence>
<dbReference type="EC" id="4.1.1.20" evidence="5 6"/>
<comment type="caution">
    <text evidence="5">Lacks conserved residue(s) required for the propagation of feature annotation.</text>
</comment>
<dbReference type="Pfam" id="PF02784">
    <property type="entry name" value="Orn_Arg_deC_N"/>
    <property type="match status" value="1"/>
</dbReference>
<dbReference type="UniPathway" id="UPA00034">
    <property type="reaction ID" value="UER00027"/>
</dbReference>
<keyword evidence="3 5" id="KW-0663">Pyridoxal phosphate</keyword>
<feature type="active site" description="Proton donor" evidence="7">
    <location>
        <position position="344"/>
    </location>
</feature>
<dbReference type="Pfam" id="PF00278">
    <property type="entry name" value="Orn_DAP_Arg_deC"/>
    <property type="match status" value="1"/>
</dbReference>
<dbReference type="PRINTS" id="PR01179">
    <property type="entry name" value="ODADCRBXLASE"/>
</dbReference>
<feature type="binding site" evidence="5">
    <location>
        <position position="373"/>
    </location>
    <ligand>
        <name>substrate</name>
    </ligand>
</feature>
<feature type="modified residue" description="N6-(pyridoxal phosphate)lysine" evidence="5 7">
    <location>
        <position position="61"/>
    </location>
</feature>
<evidence type="ECO:0000259" key="10">
    <source>
        <dbReference type="Pfam" id="PF02784"/>
    </source>
</evidence>
<dbReference type="Gene3D" id="2.40.37.10">
    <property type="entry name" value="Lyase, Ornithine Decarboxylase, Chain A, domain 1"/>
    <property type="match status" value="1"/>
</dbReference>
<dbReference type="NCBIfam" id="TIGR01048">
    <property type="entry name" value="lysA"/>
    <property type="match status" value="1"/>
</dbReference>
<keyword evidence="5 8" id="KW-0457">Lysine biosynthesis</keyword>
<dbReference type="InterPro" id="IPR022644">
    <property type="entry name" value="De-COase2_N"/>
</dbReference>
<evidence type="ECO:0000256" key="5">
    <source>
        <dbReference type="HAMAP-Rule" id="MF_02120"/>
    </source>
</evidence>
<dbReference type="Proteomes" id="UP000266426">
    <property type="component" value="Unassembled WGS sequence"/>
</dbReference>
<sequence>MTYFADNFTHSNSFHQIKPLLDEFGSPLYVYDEQKITDNFHALNNAFADRYEKFKLCYAIKANANPAILRLLRKLGAHFDCSSMGEIYLARNADAQFIIYSGNYNSEQELRYAVDNQSDVINLDNITLLNRLASISVPDTISFRINPGLDIPGAQYTLSGRNSKFGIHPDSVIGAYRNALELGVKKFGIHLMTGSNVLDTSYFSIITEFIMRVVTEIKQKLNIDMEFVDIGGGFGIPYAPDDKELDISYIAENVTGIVNRYVNKHNLTPPTLIIEPGRYITGNAGYLIGTVQDIKQSYRKFIGTDISMNAILRIPLFNAYHKISILQHTPSDRTETVTICGQVCCENDVIRRDITVPCCSAGDIIVIHDIGAYGFAHSTRFNMRLRPAEVLMSKGIPYMIRERETLRECDRLTKIPEHLK</sequence>
<dbReference type="InterPro" id="IPR022653">
    <property type="entry name" value="De-COase2_pyr-phos_BS"/>
</dbReference>
<feature type="binding site" evidence="5">
    <location>
        <position position="278"/>
    </location>
    <ligand>
        <name>substrate</name>
    </ligand>
</feature>
<feature type="binding site" evidence="5">
    <location>
        <position position="373"/>
    </location>
    <ligand>
        <name>pyridoxal 5'-phosphate</name>
        <dbReference type="ChEBI" id="CHEBI:597326"/>
    </ligand>
</feature>
<dbReference type="InterPro" id="IPR009006">
    <property type="entry name" value="Ala_racemase/Decarboxylase_C"/>
</dbReference>
<evidence type="ECO:0000256" key="2">
    <source>
        <dbReference type="ARBA" id="ARBA00022793"/>
    </source>
</evidence>
<dbReference type="AlphaFoldDB" id="A0A3A4R771"/>
<dbReference type="Gene3D" id="3.20.20.10">
    <property type="entry name" value="Alanine racemase"/>
    <property type="match status" value="1"/>
</dbReference>
<reference evidence="11 12" key="1">
    <citation type="journal article" date="2017" name="ISME J.">
        <title>Energy and carbon metabolisms in a deep terrestrial subsurface fluid microbial community.</title>
        <authorList>
            <person name="Momper L."/>
            <person name="Jungbluth S.P."/>
            <person name="Lee M.D."/>
            <person name="Amend J.P."/>
        </authorList>
    </citation>
    <scope>NUCLEOTIDE SEQUENCE [LARGE SCALE GENOMIC DNA]</scope>
    <source>
        <strain evidence="11">SURF_26</strain>
    </source>
</reference>
<dbReference type="FunFam" id="3.20.20.10:FF:000003">
    <property type="entry name" value="Diaminopimelate decarboxylase"/>
    <property type="match status" value="1"/>
</dbReference>
<dbReference type="SUPFAM" id="SSF50621">
    <property type="entry name" value="Alanine racemase C-terminal domain-like"/>
    <property type="match status" value="1"/>
</dbReference>
<dbReference type="InterPro" id="IPR029066">
    <property type="entry name" value="PLP-binding_barrel"/>
</dbReference>
<protein>
    <recommendedName>
        <fullName evidence="5 6">Diaminopimelate decarboxylase</fullName>
        <shortName evidence="5">DAP decarboxylase</shortName>
        <shortName evidence="5">DAPDC</shortName>
        <ecNumber evidence="5 6">4.1.1.20</ecNumber>
    </recommendedName>
</protein>
<feature type="binding site" evidence="5">
    <location>
        <begin position="275"/>
        <end position="278"/>
    </location>
    <ligand>
        <name>pyridoxal 5'-phosphate</name>
        <dbReference type="ChEBI" id="CHEBI:597326"/>
    </ligand>
</feature>
<dbReference type="PROSITE" id="PS00878">
    <property type="entry name" value="ODR_DC_2_1"/>
    <property type="match status" value="1"/>
</dbReference>
<feature type="binding site" evidence="5">
    <location>
        <position position="233"/>
    </location>
    <ligand>
        <name>pyridoxal 5'-phosphate</name>
        <dbReference type="ChEBI" id="CHEBI:597326"/>
    </ligand>
</feature>
<evidence type="ECO:0000256" key="6">
    <source>
        <dbReference type="NCBIfam" id="TIGR01048"/>
    </source>
</evidence>
<dbReference type="GO" id="GO:0009089">
    <property type="term" value="P:lysine biosynthetic process via diaminopimelate"/>
    <property type="evidence" value="ECO:0007669"/>
    <property type="project" value="UniProtKB-UniRule"/>
</dbReference>
<comment type="function">
    <text evidence="5">Specifically catalyzes the decarboxylation of meso-diaminopimelate (meso-DAP) to L-lysine.</text>
</comment>
<name>A0A3A4R771_9BACT</name>
<evidence type="ECO:0000256" key="4">
    <source>
        <dbReference type="ARBA" id="ARBA00023239"/>
    </source>
</evidence>
<dbReference type="CDD" id="cd06828">
    <property type="entry name" value="PLPDE_III_DapDC"/>
    <property type="match status" value="1"/>
</dbReference>
<comment type="similarity">
    <text evidence="5">Belongs to the Orn/Lys/Arg decarboxylase class-II family. LysA subfamily.</text>
</comment>
<dbReference type="HAMAP" id="MF_02120">
    <property type="entry name" value="LysA"/>
    <property type="match status" value="1"/>
</dbReference>
<gene>
    <name evidence="5 11" type="primary">lysA</name>
    <name evidence="11" type="ORF">C4541_00040</name>
</gene>
<feature type="binding site" evidence="5">
    <location>
        <position position="313"/>
    </location>
    <ligand>
        <name>substrate</name>
    </ligand>
</feature>
<dbReference type="PRINTS" id="PR01181">
    <property type="entry name" value="DAPDCRBXLASE"/>
</dbReference>
<accession>A0A3A4R771</accession>
<evidence type="ECO:0000256" key="8">
    <source>
        <dbReference type="RuleBase" id="RU003738"/>
    </source>
</evidence>
<feature type="domain" description="Orn/DAP/Arg decarboxylase 2 N-terminal" evidence="10">
    <location>
        <begin position="36"/>
        <end position="281"/>
    </location>
</feature>
<dbReference type="SUPFAM" id="SSF51419">
    <property type="entry name" value="PLP-binding barrel"/>
    <property type="match status" value="1"/>
</dbReference>
<dbReference type="InterPro" id="IPR000183">
    <property type="entry name" value="Orn/DAP/Arg_de-COase"/>
</dbReference>